<evidence type="ECO:0000313" key="2">
    <source>
        <dbReference type="Proteomes" id="UP000774326"/>
    </source>
</evidence>
<evidence type="ECO:0000313" key="1">
    <source>
        <dbReference type="EMBL" id="KAH3673583.1"/>
    </source>
</evidence>
<dbReference type="AlphaFoldDB" id="A0A9P8PK12"/>
<name>A0A9P8PK12_WICPI</name>
<gene>
    <name evidence="1" type="ORF">WICPIJ_009736</name>
</gene>
<comment type="caution">
    <text evidence="1">The sequence shown here is derived from an EMBL/GenBank/DDBJ whole genome shotgun (WGS) entry which is preliminary data.</text>
</comment>
<dbReference type="Proteomes" id="UP000774326">
    <property type="component" value="Unassembled WGS sequence"/>
</dbReference>
<organism evidence="1 2">
    <name type="scientific">Wickerhamomyces pijperi</name>
    <name type="common">Yeast</name>
    <name type="synonym">Pichia pijperi</name>
    <dbReference type="NCBI Taxonomy" id="599730"/>
    <lineage>
        <taxon>Eukaryota</taxon>
        <taxon>Fungi</taxon>
        <taxon>Dikarya</taxon>
        <taxon>Ascomycota</taxon>
        <taxon>Saccharomycotina</taxon>
        <taxon>Saccharomycetes</taxon>
        <taxon>Phaffomycetales</taxon>
        <taxon>Wickerhamomycetaceae</taxon>
        <taxon>Wickerhamomyces</taxon>
    </lineage>
</organism>
<proteinExistence type="predicted"/>
<dbReference type="EMBL" id="JAEUBG010005623">
    <property type="protein sequence ID" value="KAH3673583.1"/>
    <property type="molecule type" value="Genomic_DNA"/>
</dbReference>
<reference evidence="1" key="2">
    <citation type="submission" date="2021-01" db="EMBL/GenBank/DDBJ databases">
        <authorList>
            <person name="Schikora-Tamarit M.A."/>
        </authorList>
    </citation>
    <scope>NUCLEOTIDE SEQUENCE</scope>
    <source>
        <strain evidence="1">CBS2887</strain>
    </source>
</reference>
<keyword evidence="2" id="KW-1185">Reference proteome</keyword>
<reference evidence="1" key="1">
    <citation type="journal article" date="2021" name="Open Biol.">
        <title>Shared evolutionary footprints suggest mitochondrial oxidative damage underlies multiple complex I losses in fungi.</title>
        <authorList>
            <person name="Schikora-Tamarit M.A."/>
            <person name="Marcet-Houben M."/>
            <person name="Nosek J."/>
            <person name="Gabaldon T."/>
        </authorList>
    </citation>
    <scope>NUCLEOTIDE SEQUENCE</scope>
    <source>
        <strain evidence="1">CBS2887</strain>
    </source>
</reference>
<sequence>MHQRSRGGFFKEAMNTPWLSNLSKFNLTSDSYDLGVNQYFPTLKKFGTTEDMACHRKRNMMGREESQAILFSESSPVETLEYDGSMFAMLVSELMGS</sequence>
<accession>A0A9P8PK12</accession>
<protein>
    <submittedName>
        <fullName evidence="1">Uncharacterized protein</fullName>
    </submittedName>
</protein>